<comment type="caution">
    <text evidence="1">The sequence shown here is derived from an EMBL/GenBank/DDBJ whole genome shotgun (WGS) entry which is preliminary data.</text>
</comment>
<dbReference type="PATRIC" id="fig|1398.22.peg.1290"/>
<dbReference type="Proteomes" id="UP000070376">
    <property type="component" value="Unassembled WGS sequence"/>
</dbReference>
<dbReference type="AlphaFoldDB" id="A0A133KUZ0"/>
<name>A0A133KUZ0_HEYCO</name>
<reference evidence="2" key="1">
    <citation type="submission" date="2016-01" db="EMBL/GenBank/DDBJ databases">
        <authorList>
            <person name="Mitreva M."/>
            <person name="Pepin K.H."/>
            <person name="Mihindukulasuriya K.A."/>
            <person name="Fulton R."/>
            <person name="Fronick C."/>
            <person name="O'Laughlin M."/>
            <person name="Miner T."/>
            <person name="Herter B."/>
            <person name="Rosa B.A."/>
            <person name="Cordes M."/>
            <person name="Tomlinson C."/>
            <person name="Wollam A."/>
            <person name="Palsikar V.B."/>
            <person name="Mardis E.R."/>
            <person name="Wilson R.K."/>
        </authorList>
    </citation>
    <scope>NUCLEOTIDE SEQUENCE [LARGE SCALE GENOMIC DNA]</scope>
    <source>
        <strain evidence="2">GED7749B</strain>
    </source>
</reference>
<evidence type="ECO:0000313" key="2">
    <source>
        <dbReference type="Proteomes" id="UP000070376"/>
    </source>
</evidence>
<sequence>MNTRNNRAGIPKKTGLPSFCHLFRPFISRPPRLRLPLASPAIISGLWA</sequence>
<gene>
    <name evidence="1" type="ORF">HMPREF3213_01275</name>
</gene>
<proteinExistence type="predicted"/>
<dbReference type="EMBL" id="LRPN01000038">
    <property type="protein sequence ID" value="KWZ83372.1"/>
    <property type="molecule type" value="Genomic_DNA"/>
</dbReference>
<evidence type="ECO:0000313" key="1">
    <source>
        <dbReference type="EMBL" id="KWZ83372.1"/>
    </source>
</evidence>
<organism evidence="1 2">
    <name type="scientific">Heyndrickxia coagulans</name>
    <name type="common">Weizmannia coagulans</name>
    <dbReference type="NCBI Taxonomy" id="1398"/>
    <lineage>
        <taxon>Bacteria</taxon>
        <taxon>Bacillati</taxon>
        <taxon>Bacillota</taxon>
        <taxon>Bacilli</taxon>
        <taxon>Bacillales</taxon>
        <taxon>Bacillaceae</taxon>
        <taxon>Heyndrickxia</taxon>
    </lineage>
</organism>
<accession>A0A133KUZ0</accession>
<protein>
    <submittedName>
        <fullName evidence="1">Uncharacterized protein</fullName>
    </submittedName>
</protein>